<feature type="region of interest" description="Disordered" evidence="1">
    <location>
        <begin position="1"/>
        <end position="27"/>
    </location>
</feature>
<evidence type="ECO:0000313" key="2">
    <source>
        <dbReference type="EMBL" id="KAK3790146.1"/>
    </source>
</evidence>
<reference evidence="2" key="1">
    <citation type="journal article" date="2023" name="G3 (Bethesda)">
        <title>A reference genome for the long-term kleptoplast-retaining sea slug Elysia crispata morphotype clarki.</title>
        <authorList>
            <person name="Eastman K.E."/>
            <person name="Pendleton A.L."/>
            <person name="Shaikh M.A."/>
            <person name="Suttiyut T."/>
            <person name="Ogas R."/>
            <person name="Tomko P."/>
            <person name="Gavelis G."/>
            <person name="Widhalm J.R."/>
            <person name="Wisecaver J.H."/>
        </authorList>
    </citation>
    <scope>NUCLEOTIDE SEQUENCE</scope>
    <source>
        <strain evidence="2">ECLA1</strain>
    </source>
</reference>
<proteinExistence type="predicted"/>
<evidence type="ECO:0000313" key="3">
    <source>
        <dbReference type="Proteomes" id="UP001283361"/>
    </source>
</evidence>
<evidence type="ECO:0000256" key="1">
    <source>
        <dbReference type="SAM" id="MobiDB-lite"/>
    </source>
</evidence>
<feature type="region of interest" description="Disordered" evidence="1">
    <location>
        <begin position="55"/>
        <end position="105"/>
    </location>
</feature>
<dbReference type="EMBL" id="JAWDGP010001572">
    <property type="protein sequence ID" value="KAK3790146.1"/>
    <property type="molecule type" value="Genomic_DNA"/>
</dbReference>
<dbReference type="AlphaFoldDB" id="A0AAE1AN34"/>
<gene>
    <name evidence="2" type="ORF">RRG08_005226</name>
</gene>
<keyword evidence="3" id="KW-1185">Reference proteome</keyword>
<name>A0AAE1AN34_9GAST</name>
<protein>
    <submittedName>
        <fullName evidence="2">Uncharacterized protein</fullName>
    </submittedName>
</protein>
<comment type="caution">
    <text evidence="2">The sequence shown here is derived from an EMBL/GenBank/DDBJ whole genome shotgun (WGS) entry which is preliminary data.</text>
</comment>
<feature type="compositionally biased region" description="Polar residues" evidence="1">
    <location>
        <begin position="76"/>
        <end position="96"/>
    </location>
</feature>
<sequence>MLQEDIRTISSNDKTSETRRKRIGHRDVSTVVKVRTLRAGQLVVHLGEFRYGRDVSGEYQEPLSESPLRDTGGGSSRTPGQKTDVHSGQGTNTKSWPASCPPRGVPVWKRRVRRISGASERVPTSRHWWR</sequence>
<organism evidence="2 3">
    <name type="scientific">Elysia crispata</name>
    <name type="common">lettuce slug</name>
    <dbReference type="NCBI Taxonomy" id="231223"/>
    <lineage>
        <taxon>Eukaryota</taxon>
        <taxon>Metazoa</taxon>
        <taxon>Spiralia</taxon>
        <taxon>Lophotrochozoa</taxon>
        <taxon>Mollusca</taxon>
        <taxon>Gastropoda</taxon>
        <taxon>Heterobranchia</taxon>
        <taxon>Euthyneura</taxon>
        <taxon>Panpulmonata</taxon>
        <taxon>Sacoglossa</taxon>
        <taxon>Placobranchoidea</taxon>
        <taxon>Plakobranchidae</taxon>
        <taxon>Elysia</taxon>
    </lineage>
</organism>
<accession>A0AAE1AN34</accession>
<dbReference type="Proteomes" id="UP001283361">
    <property type="component" value="Unassembled WGS sequence"/>
</dbReference>